<protein>
    <recommendedName>
        <fullName evidence="3">Transposase DDE domain-containing protein</fullName>
    </recommendedName>
</protein>
<proteinExistence type="predicted"/>
<feature type="region of interest" description="Disordered" evidence="1">
    <location>
        <begin position="56"/>
        <end position="83"/>
    </location>
</feature>
<dbReference type="AlphaFoldDB" id="A0A3B1D6V4"/>
<reference evidence="2" key="1">
    <citation type="submission" date="2018-06" db="EMBL/GenBank/DDBJ databases">
        <authorList>
            <person name="Zhirakovskaya E."/>
        </authorList>
    </citation>
    <scope>NUCLEOTIDE SEQUENCE</scope>
</reference>
<accession>A0A3B1D6V4</accession>
<sequence length="141" mass="16345">MPAMEMISNDWLQADRLSDHRYMANLFRLNLHCAAYNLLVRSRKLIADPPVEKTIEGVPPEAQSEYVRRGHQNRRRQRDPLGEGQPCTWRSRLIKVAALIEVSCRRIVVRLPRHWHYLAHLEKFCTVAMSVSTAGRPPDCC</sequence>
<gene>
    <name evidence="2" type="ORF">MNBD_PLANCTO02-2638</name>
</gene>
<name>A0A3B1D6V4_9ZZZZ</name>
<evidence type="ECO:0000313" key="2">
    <source>
        <dbReference type="EMBL" id="VAX37959.1"/>
    </source>
</evidence>
<evidence type="ECO:0008006" key="3">
    <source>
        <dbReference type="Google" id="ProtNLM"/>
    </source>
</evidence>
<organism evidence="2">
    <name type="scientific">hydrothermal vent metagenome</name>
    <dbReference type="NCBI Taxonomy" id="652676"/>
    <lineage>
        <taxon>unclassified sequences</taxon>
        <taxon>metagenomes</taxon>
        <taxon>ecological metagenomes</taxon>
    </lineage>
</organism>
<dbReference type="EMBL" id="UOGL01000155">
    <property type="protein sequence ID" value="VAX37959.1"/>
    <property type="molecule type" value="Genomic_DNA"/>
</dbReference>
<evidence type="ECO:0000256" key="1">
    <source>
        <dbReference type="SAM" id="MobiDB-lite"/>
    </source>
</evidence>